<feature type="signal peptide" evidence="1">
    <location>
        <begin position="1"/>
        <end position="21"/>
    </location>
</feature>
<proteinExistence type="predicted"/>
<comment type="caution">
    <text evidence="2">The sequence shown here is derived from an EMBL/GenBank/DDBJ whole genome shotgun (WGS) entry which is preliminary data.</text>
</comment>
<name>A0A9P5Q4N3_9AGAR</name>
<feature type="non-terminal residue" evidence="2">
    <location>
        <position position="1"/>
    </location>
</feature>
<keyword evidence="3" id="KW-1185">Reference proteome</keyword>
<organism evidence="2 3">
    <name type="scientific">Rhodocollybia butyracea</name>
    <dbReference type="NCBI Taxonomy" id="206335"/>
    <lineage>
        <taxon>Eukaryota</taxon>
        <taxon>Fungi</taxon>
        <taxon>Dikarya</taxon>
        <taxon>Basidiomycota</taxon>
        <taxon>Agaricomycotina</taxon>
        <taxon>Agaricomycetes</taxon>
        <taxon>Agaricomycetidae</taxon>
        <taxon>Agaricales</taxon>
        <taxon>Marasmiineae</taxon>
        <taxon>Omphalotaceae</taxon>
        <taxon>Rhodocollybia</taxon>
    </lineage>
</organism>
<keyword evidence="1" id="KW-0732">Signal</keyword>
<accession>A0A9P5Q4N3</accession>
<dbReference type="EMBL" id="JADNRY010000009">
    <property type="protein sequence ID" value="KAF9075368.1"/>
    <property type="molecule type" value="Genomic_DNA"/>
</dbReference>
<gene>
    <name evidence="2" type="ORF">BDP27DRAFT_1314879</name>
</gene>
<protein>
    <submittedName>
        <fullName evidence="2">Uncharacterized protein</fullName>
    </submittedName>
</protein>
<sequence length="135" mass="14219">MFSLRPVSAFILAVSTASVLAGTFVSPAAFSTISSSAEFDFTWVSTRYFKESSQSISVLLAPNANFPLEGIVLVKDLIATAPGVGEAGPTYSASLTPEFVASSSHTGDFVLVVIEDYFAYGGNPAMSVEYQTITL</sequence>
<reference evidence="2" key="1">
    <citation type="submission" date="2020-11" db="EMBL/GenBank/DDBJ databases">
        <authorList>
            <consortium name="DOE Joint Genome Institute"/>
            <person name="Ahrendt S."/>
            <person name="Riley R."/>
            <person name="Andreopoulos W."/>
            <person name="Labutti K."/>
            <person name="Pangilinan J."/>
            <person name="Ruiz-Duenas F.J."/>
            <person name="Barrasa J.M."/>
            <person name="Sanchez-Garcia M."/>
            <person name="Camarero S."/>
            <person name="Miyauchi S."/>
            <person name="Serrano A."/>
            <person name="Linde D."/>
            <person name="Babiker R."/>
            <person name="Drula E."/>
            <person name="Ayuso-Fernandez I."/>
            <person name="Pacheco R."/>
            <person name="Padilla G."/>
            <person name="Ferreira P."/>
            <person name="Barriuso J."/>
            <person name="Kellner H."/>
            <person name="Castanera R."/>
            <person name="Alfaro M."/>
            <person name="Ramirez L."/>
            <person name="Pisabarro A.G."/>
            <person name="Kuo A."/>
            <person name="Tritt A."/>
            <person name="Lipzen A."/>
            <person name="He G."/>
            <person name="Yan M."/>
            <person name="Ng V."/>
            <person name="Cullen D."/>
            <person name="Martin F."/>
            <person name="Rosso M.-N."/>
            <person name="Henrissat B."/>
            <person name="Hibbett D."/>
            <person name="Martinez A.T."/>
            <person name="Grigoriev I.V."/>
        </authorList>
    </citation>
    <scope>NUCLEOTIDE SEQUENCE</scope>
    <source>
        <strain evidence="2">AH 40177</strain>
    </source>
</reference>
<evidence type="ECO:0000313" key="2">
    <source>
        <dbReference type="EMBL" id="KAF9075368.1"/>
    </source>
</evidence>
<dbReference type="OrthoDB" id="2915756at2759"/>
<dbReference type="Proteomes" id="UP000772434">
    <property type="component" value="Unassembled WGS sequence"/>
</dbReference>
<dbReference type="AlphaFoldDB" id="A0A9P5Q4N3"/>
<evidence type="ECO:0000313" key="3">
    <source>
        <dbReference type="Proteomes" id="UP000772434"/>
    </source>
</evidence>
<feature type="chain" id="PRO_5040294031" evidence="1">
    <location>
        <begin position="22"/>
        <end position="135"/>
    </location>
</feature>
<evidence type="ECO:0000256" key="1">
    <source>
        <dbReference type="SAM" id="SignalP"/>
    </source>
</evidence>